<feature type="domain" description="Fido" evidence="1">
    <location>
        <begin position="6"/>
        <end position="119"/>
    </location>
</feature>
<keyword evidence="3" id="KW-1185">Reference proteome</keyword>
<dbReference type="PANTHER" id="PTHR39426:SF1">
    <property type="entry name" value="HOMOLOGY TO DEATH-ON-CURING PROTEIN OF PHAGE P1"/>
    <property type="match status" value="1"/>
</dbReference>
<dbReference type="RefSeq" id="WP_285487578.1">
    <property type="nucleotide sequence ID" value="NZ_BSTI01000007.1"/>
</dbReference>
<dbReference type="Gene3D" id="1.20.120.1870">
    <property type="entry name" value="Fic/DOC protein, Fido domain"/>
    <property type="match status" value="1"/>
</dbReference>
<gene>
    <name evidence="2" type="primary">doc</name>
    <name evidence="2" type="ORF">Atai01_35710</name>
</gene>
<evidence type="ECO:0000313" key="3">
    <source>
        <dbReference type="Proteomes" id="UP001165136"/>
    </source>
</evidence>
<reference evidence="2" key="1">
    <citation type="submission" date="2023-03" db="EMBL/GenBank/DDBJ databases">
        <title>Amycolatopsis taiwanensis NBRC 103393.</title>
        <authorList>
            <person name="Ichikawa N."/>
            <person name="Sato H."/>
            <person name="Tonouchi N."/>
        </authorList>
    </citation>
    <scope>NUCLEOTIDE SEQUENCE</scope>
    <source>
        <strain evidence="2">NBRC 103393</strain>
    </source>
</reference>
<comment type="caution">
    <text evidence="2">The sequence shown here is derived from an EMBL/GenBank/DDBJ whole genome shotgun (WGS) entry which is preliminary data.</text>
</comment>
<sequence>MTVEYLTTDDLLALAEDLGVPGIRDVGLLDAAAHRPRASVFGQDAYPTLHEKAAVLLEFVVRNHALVDGNKRLAWMATFVFYGVNGVDLDASDDEAYDLVIAASTGKRGYSEIAAQLSAWARPDVAPPRNPAVFRFGA</sequence>
<dbReference type="Proteomes" id="UP001165136">
    <property type="component" value="Unassembled WGS sequence"/>
</dbReference>
<organism evidence="2 3">
    <name type="scientific">Amycolatopsis taiwanensis</name>
    <dbReference type="NCBI Taxonomy" id="342230"/>
    <lineage>
        <taxon>Bacteria</taxon>
        <taxon>Bacillati</taxon>
        <taxon>Actinomycetota</taxon>
        <taxon>Actinomycetes</taxon>
        <taxon>Pseudonocardiales</taxon>
        <taxon>Pseudonocardiaceae</taxon>
        <taxon>Amycolatopsis</taxon>
    </lineage>
</organism>
<dbReference type="GO" id="GO:0016301">
    <property type="term" value="F:kinase activity"/>
    <property type="evidence" value="ECO:0007669"/>
    <property type="project" value="InterPro"/>
</dbReference>
<protein>
    <submittedName>
        <fullName evidence="2">Toxin Doc</fullName>
    </submittedName>
</protein>
<proteinExistence type="predicted"/>
<dbReference type="PROSITE" id="PS51459">
    <property type="entry name" value="FIDO"/>
    <property type="match status" value="1"/>
</dbReference>
<name>A0A9W6VGY9_9PSEU</name>
<evidence type="ECO:0000313" key="2">
    <source>
        <dbReference type="EMBL" id="GLY66952.1"/>
    </source>
</evidence>
<accession>A0A9W6VGY9</accession>
<dbReference type="PANTHER" id="PTHR39426">
    <property type="entry name" value="HOMOLOGY TO DEATH-ON-CURING PROTEIN OF PHAGE P1"/>
    <property type="match status" value="1"/>
</dbReference>
<dbReference type="NCBIfam" id="TIGR01550">
    <property type="entry name" value="DOC_P1"/>
    <property type="match status" value="1"/>
</dbReference>
<evidence type="ECO:0000259" key="1">
    <source>
        <dbReference type="PROSITE" id="PS51459"/>
    </source>
</evidence>
<dbReference type="InterPro" id="IPR053737">
    <property type="entry name" value="Type_II_TA_Toxin"/>
</dbReference>
<dbReference type="InterPro" id="IPR003812">
    <property type="entry name" value="Fido"/>
</dbReference>
<dbReference type="InterPro" id="IPR006440">
    <property type="entry name" value="Doc"/>
</dbReference>
<dbReference type="EMBL" id="BSTI01000007">
    <property type="protein sequence ID" value="GLY66952.1"/>
    <property type="molecule type" value="Genomic_DNA"/>
</dbReference>
<dbReference type="AlphaFoldDB" id="A0A9W6VGY9"/>
<dbReference type="Pfam" id="PF02661">
    <property type="entry name" value="Fic"/>
    <property type="match status" value="1"/>
</dbReference>